<protein>
    <submittedName>
        <fullName evidence="1">Uncharacterized protein</fullName>
    </submittedName>
</protein>
<name>A0A0D0DQQ3_9AGAM</name>
<dbReference type="Proteomes" id="UP000054538">
    <property type="component" value="Unassembled WGS sequence"/>
</dbReference>
<gene>
    <name evidence="1" type="ORF">PAXRUDRAFT_832614</name>
</gene>
<organism evidence="1 2">
    <name type="scientific">Paxillus rubicundulus Ve08.2h10</name>
    <dbReference type="NCBI Taxonomy" id="930991"/>
    <lineage>
        <taxon>Eukaryota</taxon>
        <taxon>Fungi</taxon>
        <taxon>Dikarya</taxon>
        <taxon>Basidiomycota</taxon>
        <taxon>Agaricomycotina</taxon>
        <taxon>Agaricomycetes</taxon>
        <taxon>Agaricomycetidae</taxon>
        <taxon>Boletales</taxon>
        <taxon>Paxilineae</taxon>
        <taxon>Paxillaceae</taxon>
        <taxon>Paxillus</taxon>
    </lineage>
</organism>
<accession>A0A0D0DQQ3</accession>
<keyword evidence="2" id="KW-1185">Reference proteome</keyword>
<dbReference type="InParanoid" id="A0A0D0DQQ3"/>
<dbReference type="HOGENOM" id="CLU_3014869_0_0_1"/>
<proteinExistence type="predicted"/>
<reference evidence="1 2" key="1">
    <citation type="submission" date="2014-04" db="EMBL/GenBank/DDBJ databases">
        <authorList>
            <consortium name="DOE Joint Genome Institute"/>
            <person name="Kuo A."/>
            <person name="Kohler A."/>
            <person name="Jargeat P."/>
            <person name="Nagy L.G."/>
            <person name="Floudas D."/>
            <person name="Copeland A."/>
            <person name="Barry K.W."/>
            <person name="Cichocki N."/>
            <person name="Veneault-Fourrey C."/>
            <person name="LaButti K."/>
            <person name="Lindquist E.A."/>
            <person name="Lipzen A."/>
            <person name="Lundell T."/>
            <person name="Morin E."/>
            <person name="Murat C."/>
            <person name="Sun H."/>
            <person name="Tunlid A."/>
            <person name="Henrissat B."/>
            <person name="Grigoriev I.V."/>
            <person name="Hibbett D.S."/>
            <person name="Martin F."/>
            <person name="Nordberg H.P."/>
            <person name="Cantor M.N."/>
            <person name="Hua S.X."/>
        </authorList>
    </citation>
    <scope>NUCLEOTIDE SEQUENCE [LARGE SCALE GENOMIC DNA]</scope>
    <source>
        <strain evidence="1 2">Ve08.2h10</strain>
    </source>
</reference>
<sequence length="56" mass="6276">MMPRRSHNLARVFEHSRGVHIGVTVARGAHSRLSLIMKPAEDPTAVVRTFIGVWNL</sequence>
<evidence type="ECO:0000313" key="1">
    <source>
        <dbReference type="EMBL" id="KIK81775.1"/>
    </source>
</evidence>
<dbReference type="AlphaFoldDB" id="A0A0D0DQQ3"/>
<evidence type="ECO:0000313" key="2">
    <source>
        <dbReference type="Proteomes" id="UP000054538"/>
    </source>
</evidence>
<reference evidence="2" key="2">
    <citation type="submission" date="2015-01" db="EMBL/GenBank/DDBJ databases">
        <title>Evolutionary Origins and Diversification of the Mycorrhizal Mutualists.</title>
        <authorList>
            <consortium name="DOE Joint Genome Institute"/>
            <consortium name="Mycorrhizal Genomics Consortium"/>
            <person name="Kohler A."/>
            <person name="Kuo A."/>
            <person name="Nagy L.G."/>
            <person name="Floudas D."/>
            <person name="Copeland A."/>
            <person name="Barry K.W."/>
            <person name="Cichocki N."/>
            <person name="Veneault-Fourrey C."/>
            <person name="LaButti K."/>
            <person name="Lindquist E.A."/>
            <person name="Lipzen A."/>
            <person name="Lundell T."/>
            <person name="Morin E."/>
            <person name="Murat C."/>
            <person name="Riley R."/>
            <person name="Ohm R."/>
            <person name="Sun H."/>
            <person name="Tunlid A."/>
            <person name="Henrissat B."/>
            <person name="Grigoriev I.V."/>
            <person name="Hibbett D.S."/>
            <person name="Martin F."/>
        </authorList>
    </citation>
    <scope>NUCLEOTIDE SEQUENCE [LARGE SCALE GENOMIC DNA]</scope>
    <source>
        <strain evidence="2">Ve08.2h10</strain>
    </source>
</reference>
<dbReference type="EMBL" id="KN825733">
    <property type="protein sequence ID" value="KIK81775.1"/>
    <property type="molecule type" value="Genomic_DNA"/>
</dbReference>